<name>A0AAV4NZL6_9ARAC</name>
<gene>
    <name evidence="1" type="ORF">CDAR_369211</name>
</gene>
<accession>A0AAV4NZL6</accession>
<proteinExistence type="predicted"/>
<keyword evidence="2" id="KW-1185">Reference proteome</keyword>
<evidence type="ECO:0000313" key="1">
    <source>
        <dbReference type="EMBL" id="GIX89195.1"/>
    </source>
</evidence>
<reference evidence="1 2" key="1">
    <citation type="submission" date="2021-06" db="EMBL/GenBank/DDBJ databases">
        <title>Caerostris darwini draft genome.</title>
        <authorList>
            <person name="Kono N."/>
            <person name="Arakawa K."/>
        </authorList>
    </citation>
    <scope>NUCLEOTIDE SEQUENCE [LARGE SCALE GENOMIC DNA]</scope>
</reference>
<protein>
    <submittedName>
        <fullName evidence="1">Uncharacterized protein</fullName>
    </submittedName>
</protein>
<dbReference type="AlphaFoldDB" id="A0AAV4NZL6"/>
<evidence type="ECO:0000313" key="2">
    <source>
        <dbReference type="Proteomes" id="UP001054837"/>
    </source>
</evidence>
<dbReference type="Proteomes" id="UP001054837">
    <property type="component" value="Unassembled WGS sequence"/>
</dbReference>
<comment type="caution">
    <text evidence="1">The sequence shown here is derived from an EMBL/GenBank/DDBJ whole genome shotgun (WGS) entry which is preliminary data.</text>
</comment>
<organism evidence="1 2">
    <name type="scientific">Caerostris darwini</name>
    <dbReference type="NCBI Taxonomy" id="1538125"/>
    <lineage>
        <taxon>Eukaryota</taxon>
        <taxon>Metazoa</taxon>
        <taxon>Ecdysozoa</taxon>
        <taxon>Arthropoda</taxon>
        <taxon>Chelicerata</taxon>
        <taxon>Arachnida</taxon>
        <taxon>Araneae</taxon>
        <taxon>Araneomorphae</taxon>
        <taxon>Entelegynae</taxon>
        <taxon>Araneoidea</taxon>
        <taxon>Araneidae</taxon>
        <taxon>Caerostris</taxon>
    </lineage>
</organism>
<dbReference type="EMBL" id="BPLQ01002144">
    <property type="protein sequence ID" value="GIX89195.1"/>
    <property type="molecule type" value="Genomic_DNA"/>
</dbReference>
<sequence>MQRSSENHSHVLRPLLGLGPARGLLESQHGPRAPDLVTPTDLPQDVAIRVVQISAGSLRQAPRPAGVPVVGVATDDGPHVGLAQGCLYLWRDIQIFLNDVLYIILIS</sequence>